<evidence type="ECO:0000256" key="1">
    <source>
        <dbReference type="SAM" id="MobiDB-lite"/>
    </source>
</evidence>
<feature type="region of interest" description="Disordered" evidence="1">
    <location>
        <begin position="1"/>
        <end position="136"/>
    </location>
</feature>
<sequence length="136" mass="14127">MSGVTAPALGGAERWRRRAAARGAGGSVRAGPFDARAGRPRRSAPAAATPSASSGRSRRRRDDSRSASRGGGSRRRRDDSCSASRSDRSALGVPAAGRSGGDAAGQREDEVPCVPCENAAEKPKTRSRSSARPRVR</sequence>
<feature type="compositionally biased region" description="Low complexity" evidence="1">
    <location>
        <begin position="43"/>
        <end position="55"/>
    </location>
</feature>
<feature type="compositionally biased region" description="Basic and acidic residues" evidence="1">
    <location>
        <begin position="76"/>
        <end position="88"/>
    </location>
</feature>
<gene>
    <name evidence="2" type="ORF">SO694_00192027</name>
</gene>
<name>A0ABR1FNX9_AURAN</name>
<dbReference type="Proteomes" id="UP001363151">
    <property type="component" value="Unassembled WGS sequence"/>
</dbReference>
<comment type="caution">
    <text evidence="2">The sequence shown here is derived from an EMBL/GenBank/DDBJ whole genome shotgun (WGS) entry which is preliminary data.</text>
</comment>
<organism evidence="2 3">
    <name type="scientific">Aureococcus anophagefferens</name>
    <name type="common">Harmful bloom alga</name>
    <dbReference type="NCBI Taxonomy" id="44056"/>
    <lineage>
        <taxon>Eukaryota</taxon>
        <taxon>Sar</taxon>
        <taxon>Stramenopiles</taxon>
        <taxon>Ochrophyta</taxon>
        <taxon>Pelagophyceae</taxon>
        <taxon>Pelagomonadales</taxon>
        <taxon>Pelagomonadaceae</taxon>
        <taxon>Aureococcus</taxon>
    </lineage>
</organism>
<keyword evidence="3" id="KW-1185">Reference proteome</keyword>
<feature type="compositionally biased region" description="Basic residues" evidence="1">
    <location>
        <begin position="125"/>
        <end position="136"/>
    </location>
</feature>
<proteinExistence type="predicted"/>
<dbReference type="EMBL" id="JBBJCI010000319">
    <property type="protein sequence ID" value="KAK7234571.1"/>
    <property type="molecule type" value="Genomic_DNA"/>
</dbReference>
<protein>
    <submittedName>
        <fullName evidence="2">Uncharacterized protein</fullName>
    </submittedName>
</protein>
<reference evidence="2 3" key="1">
    <citation type="submission" date="2024-03" db="EMBL/GenBank/DDBJ databases">
        <title>Aureococcus anophagefferens CCMP1851 and Kratosvirus quantuckense: Draft genome of a second virus-susceptible host strain in the model system.</title>
        <authorList>
            <person name="Chase E."/>
            <person name="Truchon A.R."/>
            <person name="Schepens W."/>
            <person name="Wilhelm S.W."/>
        </authorList>
    </citation>
    <scope>NUCLEOTIDE SEQUENCE [LARGE SCALE GENOMIC DNA]</scope>
    <source>
        <strain evidence="2 3">CCMP1851</strain>
    </source>
</reference>
<accession>A0ABR1FNX9</accession>
<evidence type="ECO:0000313" key="3">
    <source>
        <dbReference type="Proteomes" id="UP001363151"/>
    </source>
</evidence>
<evidence type="ECO:0000313" key="2">
    <source>
        <dbReference type="EMBL" id="KAK7234571.1"/>
    </source>
</evidence>